<organism evidence="1 2">
    <name type="scientific">Pedobacter antarcticus</name>
    <dbReference type="NCBI Taxonomy" id="34086"/>
    <lineage>
        <taxon>Bacteria</taxon>
        <taxon>Pseudomonadati</taxon>
        <taxon>Bacteroidota</taxon>
        <taxon>Sphingobacteriia</taxon>
        <taxon>Sphingobacteriales</taxon>
        <taxon>Sphingobacteriaceae</taxon>
        <taxon>Pedobacter</taxon>
    </lineage>
</organism>
<reference evidence="1 2" key="1">
    <citation type="submission" date="2016-10" db="EMBL/GenBank/DDBJ databases">
        <authorList>
            <person name="de Groot N.N."/>
        </authorList>
    </citation>
    <scope>NUCLEOTIDE SEQUENCE [LARGE SCALE GENOMIC DNA]</scope>
    <source>
        <strain evidence="1 2">ATCC 51969</strain>
    </source>
</reference>
<dbReference type="EMBL" id="FONS01000001">
    <property type="protein sequence ID" value="SFE56052.1"/>
    <property type="molecule type" value="Genomic_DNA"/>
</dbReference>
<dbReference type="Proteomes" id="UP000183129">
    <property type="component" value="Unassembled WGS sequence"/>
</dbReference>
<name>A0A1I2BIM7_9SPHI</name>
<evidence type="ECO:0000313" key="1">
    <source>
        <dbReference type="EMBL" id="SFE56052.1"/>
    </source>
</evidence>
<gene>
    <name evidence="1" type="ORF">SAMN03003324_00896</name>
</gene>
<dbReference type="AlphaFoldDB" id="A0A1I2BIM7"/>
<proteinExistence type="predicted"/>
<sequence>MTMGRLAITRTIIPLDYDRTAAGYNAWVIGIRNELHLPDKAFDIHSIIPETNKVLKFHKTLNK</sequence>
<evidence type="ECO:0000313" key="2">
    <source>
        <dbReference type="Proteomes" id="UP000183129"/>
    </source>
</evidence>
<accession>A0A1I2BIM7</accession>
<protein>
    <submittedName>
        <fullName evidence="1">Uncharacterized protein</fullName>
    </submittedName>
</protein>